<feature type="domain" description="FAD-binding" evidence="5">
    <location>
        <begin position="323"/>
        <end position="361"/>
    </location>
</feature>
<keyword evidence="1" id="KW-0285">Flavoprotein</keyword>
<name>A0A167MN55_9HYPO</name>
<proteinExistence type="predicted"/>
<keyword evidence="3" id="KW-0560">Oxidoreductase</keyword>
<dbReference type="AlphaFoldDB" id="A0A167MN55"/>
<dbReference type="GO" id="GO:0071949">
    <property type="term" value="F:FAD binding"/>
    <property type="evidence" value="ECO:0007669"/>
    <property type="project" value="InterPro"/>
</dbReference>
<sequence length="419" mass="45020">MPSRPRIAIVGGGPAGLTMAVLLHKRNVPFIVFELRQKPTDEELALPSGMLDLHEGSGLTAIRECGLYDAFLPLTGECSQETIIADRAGTLLYSGKSRGTRPEISRNNLAKLLAGAFPADNIKWGHKLVSATTTTKTTSAGAEASTETETEVELDFGLHGKQTFDFVVGADGAWSKVRQLVTDVTPQFTGMHCITVTMRHVTDKFPHLAALVGSGSFMAMGKKHVIVSQRGPMDSSRIYLWLTVPDEHFATTAGLAGKPAAHAKTTLLGDDNLLGTFGAPIKELVGIACDEETADHPGEGLDIRPFYELPHGHAWAHKRGATLVGDAAHLMLPNGEGVNTAMFDVLMLSRAIVEAYEKAAADSPTAFMRTLDPLVAASEAALVERAKQEGQDTDDMMKMMFGTDEAAYDLVSFMEKVSR</sequence>
<evidence type="ECO:0000313" key="6">
    <source>
        <dbReference type="EMBL" id="OAA54561.1"/>
    </source>
</evidence>
<accession>A0A167MN55</accession>
<organism evidence="6 7">
    <name type="scientific">Niveomyces insectorum RCEF 264</name>
    <dbReference type="NCBI Taxonomy" id="1081102"/>
    <lineage>
        <taxon>Eukaryota</taxon>
        <taxon>Fungi</taxon>
        <taxon>Dikarya</taxon>
        <taxon>Ascomycota</taxon>
        <taxon>Pezizomycotina</taxon>
        <taxon>Sordariomycetes</taxon>
        <taxon>Hypocreomycetidae</taxon>
        <taxon>Hypocreales</taxon>
        <taxon>Cordycipitaceae</taxon>
        <taxon>Niveomyces</taxon>
    </lineage>
</organism>
<dbReference type="InterPro" id="IPR036188">
    <property type="entry name" value="FAD/NAD-bd_sf"/>
</dbReference>
<dbReference type="Proteomes" id="UP000076874">
    <property type="component" value="Unassembled WGS sequence"/>
</dbReference>
<gene>
    <name evidence="6" type="ORF">SPI_08807</name>
</gene>
<dbReference type="EMBL" id="AZHD01000023">
    <property type="protein sequence ID" value="OAA54561.1"/>
    <property type="molecule type" value="Genomic_DNA"/>
</dbReference>
<dbReference type="Pfam" id="PF01494">
    <property type="entry name" value="FAD_binding_3"/>
    <property type="match status" value="2"/>
</dbReference>
<dbReference type="PANTHER" id="PTHR46972">
    <property type="entry name" value="MONOOXYGENASE ASQM-RELATED"/>
    <property type="match status" value="1"/>
</dbReference>
<dbReference type="PRINTS" id="PR00420">
    <property type="entry name" value="RNGMNOXGNASE"/>
</dbReference>
<evidence type="ECO:0000256" key="2">
    <source>
        <dbReference type="ARBA" id="ARBA00022827"/>
    </source>
</evidence>
<dbReference type="Gene3D" id="3.50.50.60">
    <property type="entry name" value="FAD/NAD(P)-binding domain"/>
    <property type="match status" value="1"/>
</dbReference>
<keyword evidence="4" id="KW-0503">Monooxygenase</keyword>
<evidence type="ECO:0000256" key="1">
    <source>
        <dbReference type="ARBA" id="ARBA00022630"/>
    </source>
</evidence>
<comment type="caution">
    <text evidence="6">The sequence shown here is derived from an EMBL/GenBank/DDBJ whole genome shotgun (WGS) entry which is preliminary data.</text>
</comment>
<evidence type="ECO:0000259" key="5">
    <source>
        <dbReference type="Pfam" id="PF01494"/>
    </source>
</evidence>
<evidence type="ECO:0000256" key="3">
    <source>
        <dbReference type="ARBA" id="ARBA00023002"/>
    </source>
</evidence>
<reference evidence="6 7" key="1">
    <citation type="journal article" date="2016" name="Genome Biol. Evol.">
        <title>Divergent and convergent evolution of fungal pathogenicity.</title>
        <authorList>
            <person name="Shang Y."/>
            <person name="Xiao G."/>
            <person name="Zheng P."/>
            <person name="Cen K."/>
            <person name="Zhan S."/>
            <person name="Wang C."/>
        </authorList>
    </citation>
    <scope>NUCLEOTIDE SEQUENCE [LARGE SCALE GENOMIC DNA]</scope>
    <source>
        <strain evidence="6 7">RCEF 264</strain>
    </source>
</reference>
<dbReference type="PANTHER" id="PTHR46972:SF1">
    <property type="entry name" value="FAD DEPENDENT OXIDOREDUCTASE DOMAIN-CONTAINING PROTEIN"/>
    <property type="match status" value="1"/>
</dbReference>
<protein>
    <submittedName>
        <fullName evidence="6">Salicylate hydroxylase</fullName>
    </submittedName>
</protein>
<keyword evidence="2" id="KW-0274">FAD</keyword>
<dbReference type="InterPro" id="IPR002938">
    <property type="entry name" value="FAD-bd"/>
</dbReference>
<dbReference type="SUPFAM" id="SSF51905">
    <property type="entry name" value="FAD/NAD(P)-binding domain"/>
    <property type="match status" value="1"/>
</dbReference>
<keyword evidence="7" id="KW-1185">Reference proteome</keyword>
<dbReference type="STRING" id="1081102.A0A167MN55"/>
<evidence type="ECO:0000313" key="7">
    <source>
        <dbReference type="Proteomes" id="UP000076874"/>
    </source>
</evidence>
<evidence type="ECO:0000256" key="4">
    <source>
        <dbReference type="ARBA" id="ARBA00023033"/>
    </source>
</evidence>
<feature type="domain" description="FAD-binding" evidence="5">
    <location>
        <begin position="7"/>
        <end position="247"/>
    </location>
</feature>
<dbReference type="OrthoDB" id="655030at2759"/>
<dbReference type="GO" id="GO:0004497">
    <property type="term" value="F:monooxygenase activity"/>
    <property type="evidence" value="ECO:0007669"/>
    <property type="project" value="UniProtKB-KW"/>
</dbReference>